<dbReference type="PANTHER" id="PTHR45833">
    <property type="entry name" value="METHIONINE SYNTHASE"/>
    <property type="match status" value="1"/>
</dbReference>
<sequence>MSENLAKMLVELDEQGVLDEVEAALNRGKDPMSIVEGLRQGMAEVGRRFEEKEYFLSELIMSAEIFKEAIAEIEPHLKPEEGNSRGVIVLGTVKGDLHDIGKNIVAALLRCEGYEVRDLGVDVPPDKFISTIKETGASLLALSGLLTLAFDSMKETVDVLKKAGMRDEVKVIIGGGPVNEQVVEYSGADAFGSDAAQAVKLANGYLGG</sequence>
<dbReference type="AlphaFoldDB" id="A0A1F2WGM5"/>
<dbReference type="GO" id="GO:0008705">
    <property type="term" value="F:methionine synthase activity"/>
    <property type="evidence" value="ECO:0007669"/>
    <property type="project" value="TreeGrafter"/>
</dbReference>
<evidence type="ECO:0000259" key="5">
    <source>
        <dbReference type="PROSITE" id="PS51337"/>
    </source>
</evidence>
<dbReference type="Gene3D" id="3.40.50.280">
    <property type="entry name" value="Cobalamin-binding domain"/>
    <property type="match status" value="1"/>
</dbReference>
<dbReference type="InterPro" id="IPR036724">
    <property type="entry name" value="Cobalamin-bd_sf"/>
</dbReference>
<organism evidence="6 7">
    <name type="scientific">Candidatus Solincola sediminis</name>
    <dbReference type="NCBI Taxonomy" id="1797199"/>
    <lineage>
        <taxon>Bacteria</taxon>
        <taxon>Bacillati</taxon>
        <taxon>Actinomycetota</taxon>
        <taxon>Candidatus Geothermincolia</taxon>
        <taxon>Candidatus Geothermincolales</taxon>
        <taxon>Candidatus Geothermincolaceae</taxon>
        <taxon>Candidatus Solincola</taxon>
    </lineage>
</organism>
<dbReference type="SUPFAM" id="SSF47644">
    <property type="entry name" value="Methionine synthase domain"/>
    <property type="match status" value="1"/>
</dbReference>
<accession>A0A1F2WGM5</accession>
<dbReference type="SMART" id="SM01018">
    <property type="entry name" value="B12-binding_2"/>
    <property type="match status" value="1"/>
</dbReference>
<dbReference type="STRING" id="1797197.A2Y75_04705"/>
<keyword evidence="2" id="KW-0479">Metal-binding</keyword>
<dbReference type="PROSITE" id="PS51332">
    <property type="entry name" value="B12_BINDING"/>
    <property type="match status" value="1"/>
</dbReference>
<protein>
    <recommendedName>
        <fullName evidence="8">Cobalamin-binding protein</fullName>
    </recommendedName>
</protein>
<feature type="domain" description="B12-binding N-terminal" evidence="5">
    <location>
        <begin position="1"/>
        <end position="85"/>
    </location>
</feature>
<dbReference type="InterPro" id="IPR050554">
    <property type="entry name" value="Met_Synthase/Corrinoid"/>
</dbReference>
<dbReference type="InterPro" id="IPR036594">
    <property type="entry name" value="Meth_synthase_dom"/>
</dbReference>
<dbReference type="GO" id="GO:0046872">
    <property type="term" value="F:metal ion binding"/>
    <property type="evidence" value="ECO:0007669"/>
    <property type="project" value="UniProtKB-KW"/>
</dbReference>
<dbReference type="GO" id="GO:0005829">
    <property type="term" value="C:cytosol"/>
    <property type="evidence" value="ECO:0007669"/>
    <property type="project" value="TreeGrafter"/>
</dbReference>
<dbReference type="PANTHER" id="PTHR45833:SF1">
    <property type="entry name" value="METHIONINE SYNTHASE"/>
    <property type="match status" value="1"/>
</dbReference>
<proteinExistence type="inferred from homology"/>
<evidence type="ECO:0000313" key="7">
    <source>
        <dbReference type="Proteomes" id="UP000177876"/>
    </source>
</evidence>
<dbReference type="InterPro" id="IPR006158">
    <property type="entry name" value="Cobalamin-bd"/>
</dbReference>
<dbReference type="FunFam" id="3.40.50.280:FF:000003">
    <property type="entry name" value="Dimethylamine methyltransferase corrinoid protein"/>
    <property type="match status" value="1"/>
</dbReference>
<dbReference type="GO" id="GO:0031419">
    <property type="term" value="F:cobalamin binding"/>
    <property type="evidence" value="ECO:0007669"/>
    <property type="project" value="InterPro"/>
</dbReference>
<evidence type="ECO:0000256" key="2">
    <source>
        <dbReference type="ARBA" id="ARBA00022723"/>
    </source>
</evidence>
<evidence type="ECO:0000313" key="6">
    <source>
        <dbReference type="EMBL" id="OFW56013.1"/>
    </source>
</evidence>
<gene>
    <name evidence="6" type="ORF">A2Y75_04705</name>
</gene>
<dbReference type="EMBL" id="MELK01000050">
    <property type="protein sequence ID" value="OFW56013.1"/>
    <property type="molecule type" value="Genomic_DNA"/>
</dbReference>
<dbReference type="SUPFAM" id="SSF52242">
    <property type="entry name" value="Cobalamin (vitamin B12)-binding domain"/>
    <property type="match status" value="1"/>
</dbReference>
<dbReference type="PROSITE" id="PS51337">
    <property type="entry name" value="B12_BINDING_NTER"/>
    <property type="match status" value="1"/>
</dbReference>
<name>A0A1F2WGM5_9ACTN</name>
<evidence type="ECO:0000256" key="1">
    <source>
        <dbReference type="ARBA" id="ARBA00010854"/>
    </source>
</evidence>
<keyword evidence="3" id="KW-0170">Cobalt</keyword>
<dbReference type="InterPro" id="IPR003759">
    <property type="entry name" value="Cbl-bd_cap"/>
</dbReference>
<dbReference type="Pfam" id="PF02310">
    <property type="entry name" value="B12-binding"/>
    <property type="match status" value="1"/>
</dbReference>
<dbReference type="Pfam" id="PF02607">
    <property type="entry name" value="B12-binding_2"/>
    <property type="match status" value="1"/>
</dbReference>
<dbReference type="GO" id="GO:0050667">
    <property type="term" value="P:homocysteine metabolic process"/>
    <property type="evidence" value="ECO:0007669"/>
    <property type="project" value="TreeGrafter"/>
</dbReference>
<dbReference type="Proteomes" id="UP000177876">
    <property type="component" value="Unassembled WGS sequence"/>
</dbReference>
<evidence type="ECO:0008006" key="8">
    <source>
        <dbReference type="Google" id="ProtNLM"/>
    </source>
</evidence>
<reference evidence="6 7" key="1">
    <citation type="journal article" date="2016" name="Nat. Commun.">
        <title>Thousands of microbial genomes shed light on interconnected biogeochemical processes in an aquifer system.</title>
        <authorList>
            <person name="Anantharaman K."/>
            <person name="Brown C.T."/>
            <person name="Hug L.A."/>
            <person name="Sharon I."/>
            <person name="Castelle C.J."/>
            <person name="Probst A.J."/>
            <person name="Thomas B.C."/>
            <person name="Singh A."/>
            <person name="Wilkins M.J."/>
            <person name="Karaoz U."/>
            <person name="Brodie E.L."/>
            <person name="Williams K.H."/>
            <person name="Hubbard S.S."/>
            <person name="Banfield J.F."/>
        </authorList>
    </citation>
    <scope>NUCLEOTIDE SEQUENCE [LARGE SCALE GENOMIC DNA]</scope>
</reference>
<comment type="similarity">
    <text evidence="1">Belongs to the methylamine corrinoid protein family.</text>
</comment>
<dbReference type="GO" id="GO:0046653">
    <property type="term" value="P:tetrahydrofolate metabolic process"/>
    <property type="evidence" value="ECO:0007669"/>
    <property type="project" value="TreeGrafter"/>
</dbReference>
<comment type="caution">
    <text evidence="6">The sequence shown here is derived from an EMBL/GenBank/DDBJ whole genome shotgun (WGS) entry which is preliminary data.</text>
</comment>
<feature type="domain" description="B12-binding" evidence="4">
    <location>
        <begin position="85"/>
        <end position="208"/>
    </location>
</feature>
<evidence type="ECO:0000259" key="4">
    <source>
        <dbReference type="PROSITE" id="PS51332"/>
    </source>
</evidence>
<dbReference type="Gene3D" id="1.10.1240.10">
    <property type="entry name" value="Methionine synthase domain"/>
    <property type="match status" value="1"/>
</dbReference>
<evidence type="ECO:0000256" key="3">
    <source>
        <dbReference type="ARBA" id="ARBA00023285"/>
    </source>
</evidence>